<dbReference type="EMBL" id="JAQSJE010000009">
    <property type="protein sequence ID" value="MDD0824864.1"/>
    <property type="molecule type" value="Genomic_DNA"/>
</dbReference>
<keyword evidence="1" id="KW-0812">Transmembrane</keyword>
<evidence type="ECO:0000256" key="1">
    <source>
        <dbReference type="SAM" id="Phobius"/>
    </source>
</evidence>
<dbReference type="RefSeq" id="WP_273749048.1">
    <property type="nucleotide sequence ID" value="NZ_JAQSJF010000003.1"/>
</dbReference>
<dbReference type="Pfam" id="PF04657">
    <property type="entry name" value="DMT_YdcZ"/>
    <property type="match status" value="1"/>
</dbReference>
<keyword evidence="1" id="KW-0472">Membrane</keyword>
<comment type="caution">
    <text evidence="2">The sequence shown here is derived from an EMBL/GenBank/DDBJ whole genome shotgun (WGS) entry which is preliminary data.</text>
</comment>
<accession>A0ABT5MRQ8</accession>
<dbReference type="PANTHER" id="PTHR34821:SF2">
    <property type="entry name" value="INNER MEMBRANE PROTEIN YDCZ"/>
    <property type="match status" value="1"/>
</dbReference>
<name>A0ABT5MRQ8_9PAST</name>
<organism evidence="2 3">
    <name type="scientific">Mannheimia cairinae</name>
    <dbReference type="NCBI Taxonomy" id="3025936"/>
    <lineage>
        <taxon>Bacteria</taxon>
        <taxon>Pseudomonadati</taxon>
        <taxon>Pseudomonadota</taxon>
        <taxon>Gammaproteobacteria</taxon>
        <taxon>Pasteurellales</taxon>
        <taxon>Pasteurellaceae</taxon>
        <taxon>Mannheimia</taxon>
    </lineage>
</organism>
<dbReference type="InterPro" id="IPR006750">
    <property type="entry name" value="YdcZ"/>
</dbReference>
<dbReference type="PANTHER" id="PTHR34821">
    <property type="entry name" value="INNER MEMBRANE PROTEIN YDCZ"/>
    <property type="match status" value="1"/>
</dbReference>
<evidence type="ECO:0000313" key="3">
    <source>
        <dbReference type="Proteomes" id="UP001221909"/>
    </source>
</evidence>
<dbReference type="Proteomes" id="UP001221909">
    <property type="component" value="Unassembled WGS sequence"/>
</dbReference>
<feature type="transmembrane region" description="Helical" evidence="1">
    <location>
        <begin position="56"/>
        <end position="73"/>
    </location>
</feature>
<gene>
    <name evidence="2" type="ORF">PTQ27_10380</name>
</gene>
<feature type="transmembrane region" description="Helical" evidence="1">
    <location>
        <begin position="12"/>
        <end position="36"/>
    </location>
</feature>
<evidence type="ECO:0000313" key="2">
    <source>
        <dbReference type="EMBL" id="MDD0824864.1"/>
    </source>
</evidence>
<sequence>MTLRGAFCGVPYILAIVLAVKHIGTATVAVIFGQLLMSLLIDNFGWFGNQAINFSFTRLISTICLAVALYFIYSSNKSRAKNN</sequence>
<proteinExistence type="predicted"/>
<keyword evidence="3" id="KW-1185">Reference proteome</keyword>
<reference evidence="2 3" key="1">
    <citation type="submission" date="2023-02" db="EMBL/GenBank/DDBJ databases">
        <title>Mannheimia cairiniae sp. nov., a novel species of Mannheimia obtained from moscovy ducks (Cairina moschata) and reclassification of Mannheimia ovis as heterotypic synonym of Mannheimia pernigra.</title>
        <authorList>
            <person name="Christensen H."/>
        </authorList>
    </citation>
    <scope>NUCLEOTIDE SEQUENCE [LARGE SCALE GENOMIC DNA]</scope>
    <source>
        <strain evidence="2 3">AT1</strain>
    </source>
</reference>
<keyword evidence="1" id="KW-1133">Transmembrane helix</keyword>
<protein>
    <submittedName>
        <fullName evidence="2">DMT family transporter</fullName>
    </submittedName>
</protein>